<dbReference type="InterPro" id="IPR032812">
    <property type="entry name" value="SbsA_Ig"/>
</dbReference>
<organism evidence="4 5">
    <name type="scientific">Hymenobacter cellulosivorans</name>
    <dbReference type="NCBI Taxonomy" id="2932249"/>
    <lineage>
        <taxon>Bacteria</taxon>
        <taxon>Pseudomonadati</taxon>
        <taxon>Bacteroidota</taxon>
        <taxon>Cytophagia</taxon>
        <taxon>Cytophagales</taxon>
        <taxon>Hymenobacteraceae</taxon>
        <taxon>Hymenobacter</taxon>
    </lineage>
</organism>
<keyword evidence="5" id="KW-1185">Reference proteome</keyword>
<evidence type="ECO:0000256" key="1">
    <source>
        <dbReference type="ARBA" id="ARBA00022729"/>
    </source>
</evidence>
<dbReference type="PANTHER" id="PTHR46580:SF2">
    <property type="entry name" value="MAM DOMAIN-CONTAINING PROTEIN"/>
    <property type="match status" value="1"/>
</dbReference>
<dbReference type="Pfam" id="PF13517">
    <property type="entry name" value="FG-GAP_3"/>
    <property type="match status" value="3"/>
</dbReference>
<dbReference type="Gene3D" id="2.130.10.130">
    <property type="entry name" value="Integrin alpha, N-terminal"/>
    <property type="match status" value="2"/>
</dbReference>
<name>A0ABY4FCS9_9BACT</name>
<dbReference type="Pfam" id="PF13205">
    <property type="entry name" value="Big_5"/>
    <property type="match status" value="1"/>
</dbReference>
<accession>A0ABY4FCS9</accession>
<reference evidence="4 5" key="1">
    <citation type="submission" date="2022-04" db="EMBL/GenBank/DDBJ databases">
        <title>Hymenobacter sp. isolated from the air.</title>
        <authorList>
            <person name="Won M."/>
            <person name="Lee C.-M."/>
            <person name="Woen H.-Y."/>
            <person name="Kwon S.-W."/>
        </authorList>
    </citation>
    <scope>NUCLEOTIDE SEQUENCE [LARGE SCALE GENOMIC DNA]</scope>
    <source>
        <strain evidence="5">5116 S-27</strain>
    </source>
</reference>
<sequence length="582" mass="59014">MKTSVLLIVGLLAATPGMSQSFAVTGLLPTPNAAAAPRATNVRFTLSQPVANTAASLGAVKVFSQQRGGLLSGTTVANGSTLTFDPAQDFTPGELVQATVTTAARSSGGTALTTPQVFQFRAATYGGTGIFSGGSEVAIDNSSTSYMVMADIDNDGDVDLLASYLARSIVNVRLNNGAGVFTGTTEIAVPARILGMVTGDIDGDGDLDLLTSHTGIHSAGSSSGSVSVWINNGSGVFTAPATNGIVSGGGYSSQRVTLADVDGDGDLDMLVLNYLLYDVMTAANASSIGVRLNNGAGVFSGGSDMQLPSGANFMDVGDIDNDGDLDFVTTTSYNSLNVGLNTGNGIFSIATKNPQLGGVAALTLGDLDNDGDLDLLVSDSYDDKVKVRLNDGNGNFSSAPDILDAGGLESLVAADADSDGDLDILTTTNTLASGYKLGVWLNNGAARFSNGPTTTLAGHMRGLTTADVDGDGDLDCIAVVDNRLSTERVSIRLNNGTGTALATTKARHAAALQPAPNPAHDEARLTVPAGTLEVEVLSALGQRLRTVAVPAGATEVRLPLAGLSAGVYLVQAGATVGRLVVE</sequence>
<protein>
    <submittedName>
        <fullName evidence="4">FG-GAP-like repeat-containing protein</fullName>
    </submittedName>
</protein>
<dbReference type="InterPro" id="IPR028994">
    <property type="entry name" value="Integrin_alpha_N"/>
</dbReference>
<dbReference type="RefSeq" id="WP_244721433.1">
    <property type="nucleotide sequence ID" value="NZ_CP095049.1"/>
</dbReference>
<feature type="domain" description="SbsA Ig-like" evidence="3">
    <location>
        <begin position="22"/>
        <end position="121"/>
    </location>
</feature>
<dbReference type="Proteomes" id="UP000831785">
    <property type="component" value="Chromosome"/>
</dbReference>
<dbReference type="EMBL" id="CP095049">
    <property type="protein sequence ID" value="UOQ54473.1"/>
    <property type="molecule type" value="Genomic_DNA"/>
</dbReference>
<dbReference type="InterPro" id="IPR013517">
    <property type="entry name" value="FG-GAP"/>
</dbReference>
<proteinExistence type="predicted"/>
<feature type="chain" id="PRO_5046918610" evidence="2">
    <location>
        <begin position="24"/>
        <end position="582"/>
    </location>
</feature>
<evidence type="ECO:0000256" key="2">
    <source>
        <dbReference type="SAM" id="SignalP"/>
    </source>
</evidence>
<evidence type="ECO:0000313" key="5">
    <source>
        <dbReference type="Proteomes" id="UP000831785"/>
    </source>
</evidence>
<evidence type="ECO:0000313" key="4">
    <source>
        <dbReference type="EMBL" id="UOQ54473.1"/>
    </source>
</evidence>
<evidence type="ECO:0000259" key="3">
    <source>
        <dbReference type="Pfam" id="PF13205"/>
    </source>
</evidence>
<dbReference type="SUPFAM" id="SSF69318">
    <property type="entry name" value="Integrin alpha N-terminal domain"/>
    <property type="match status" value="1"/>
</dbReference>
<keyword evidence="1 2" id="KW-0732">Signal</keyword>
<feature type="signal peptide" evidence="2">
    <location>
        <begin position="1"/>
        <end position="23"/>
    </location>
</feature>
<dbReference type="PANTHER" id="PTHR46580">
    <property type="entry name" value="SENSOR KINASE-RELATED"/>
    <property type="match status" value="1"/>
</dbReference>
<gene>
    <name evidence="4" type="ORF">MUN80_06845</name>
</gene>